<dbReference type="SUPFAM" id="SSF57701">
    <property type="entry name" value="Zn2/Cys6 DNA-binding domain"/>
    <property type="match status" value="1"/>
</dbReference>
<dbReference type="STRING" id="645133.E3QS58"/>
<evidence type="ECO:0000256" key="3">
    <source>
        <dbReference type="ARBA" id="ARBA00023015"/>
    </source>
</evidence>
<dbReference type="Pfam" id="PF00172">
    <property type="entry name" value="Zn_clus"/>
    <property type="match status" value="1"/>
</dbReference>
<evidence type="ECO:0000256" key="2">
    <source>
        <dbReference type="ARBA" id="ARBA00022833"/>
    </source>
</evidence>
<keyword evidence="3" id="KW-0805">Transcription regulation</keyword>
<dbReference type="GO" id="GO:0003677">
    <property type="term" value="F:DNA binding"/>
    <property type="evidence" value="ECO:0007669"/>
    <property type="project" value="UniProtKB-KW"/>
</dbReference>
<dbReference type="OrthoDB" id="3172332at2759"/>
<reference evidence="9" key="1">
    <citation type="journal article" date="2012" name="Nat. Genet.">
        <title>Lifestyle transitions in plant pathogenic Colletotrichum fungi deciphered by genome and transcriptome analyses.</title>
        <authorList>
            <person name="O'Connell R.J."/>
            <person name="Thon M.R."/>
            <person name="Hacquard S."/>
            <person name="Amyotte S.G."/>
            <person name="Kleemann J."/>
            <person name="Torres M.F."/>
            <person name="Damm U."/>
            <person name="Buiate E.A."/>
            <person name="Epstein L."/>
            <person name="Alkan N."/>
            <person name="Altmueller J."/>
            <person name="Alvarado-Balderrama L."/>
            <person name="Bauser C.A."/>
            <person name="Becker C."/>
            <person name="Birren B.W."/>
            <person name="Chen Z."/>
            <person name="Choi J."/>
            <person name="Crouch J.A."/>
            <person name="Duvick J.P."/>
            <person name="Farman M.A."/>
            <person name="Gan P."/>
            <person name="Heiman D."/>
            <person name="Henrissat B."/>
            <person name="Howard R.J."/>
            <person name="Kabbage M."/>
            <person name="Koch C."/>
            <person name="Kracher B."/>
            <person name="Kubo Y."/>
            <person name="Law A.D."/>
            <person name="Lebrun M.-H."/>
            <person name="Lee Y.-H."/>
            <person name="Miyara I."/>
            <person name="Moore N."/>
            <person name="Neumann U."/>
            <person name="Nordstroem K."/>
            <person name="Panaccione D.G."/>
            <person name="Panstruga R."/>
            <person name="Place M."/>
            <person name="Proctor R.H."/>
            <person name="Prusky D."/>
            <person name="Rech G."/>
            <person name="Reinhardt R."/>
            <person name="Rollins J.A."/>
            <person name="Rounsley S."/>
            <person name="Schardl C.L."/>
            <person name="Schwartz D.C."/>
            <person name="Shenoy N."/>
            <person name="Shirasu K."/>
            <person name="Sikhakolli U.R."/>
            <person name="Stueber K."/>
            <person name="Sukno S.A."/>
            <person name="Sweigard J.A."/>
            <person name="Takano Y."/>
            <person name="Takahara H."/>
            <person name="Trail F."/>
            <person name="van der Does H.C."/>
            <person name="Voll L.M."/>
            <person name="Will I."/>
            <person name="Young S."/>
            <person name="Zeng Q."/>
            <person name="Zhang J."/>
            <person name="Zhou S."/>
            <person name="Dickman M.B."/>
            <person name="Schulze-Lefert P."/>
            <person name="Ver Loren van Themaat E."/>
            <person name="Ma L.-J."/>
            <person name="Vaillancourt L.J."/>
        </authorList>
    </citation>
    <scope>NUCLEOTIDE SEQUENCE [LARGE SCALE GENOMIC DNA]</scope>
    <source>
        <strain evidence="9">M1.001 / M2 / FGSC 10212</strain>
    </source>
</reference>
<dbReference type="GO" id="GO:0008270">
    <property type="term" value="F:zinc ion binding"/>
    <property type="evidence" value="ECO:0007669"/>
    <property type="project" value="InterPro"/>
</dbReference>
<dbReference type="GeneID" id="24413990"/>
<dbReference type="Gene3D" id="4.10.240.10">
    <property type="entry name" value="Zn(2)-C6 fungal-type DNA-binding domain"/>
    <property type="match status" value="1"/>
</dbReference>
<dbReference type="Proteomes" id="UP000008782">
    <property type="component" value="Unassembled WGS sequence"/>
</dbReference>
<keyword evidence="6" id="KW-0539">Nucleus</keyword>
<dbReference type="AlphaFoldDB" id="E3QS58"/>
<dbReference type="PANTHER" id="PTHR36206:SF12">
    <property type="entry name" value="ASPERCRYPTIN BIOSYNTHESIS CLUSTER-SPECIFIC TRANSCRIPTION REGULATOR ATNN-RELATED"/>
    <property type="match status" value="1"/>
</dbReference>
<dbReference type="PANTHER" id="PTHR36206">
    <property type="entry name" value="ASPERCRYPTIN BIOSYNTHESIS CLUSTER-SPECIFIC TRANSCRIPTION REGULATOR ATNN-RELATED"/>
    <property type="match status" value="1"/>
</dbReference>
<evidence type="ECO:0000313" key="8">
    <source>
        <dbReference type="EMBL" id="EFQ33696.1"/>
    </source>
</evidence>
<dbReference type="CDD" id="cd00067">
    <property type="entry name" value="GAL4"/>
    <property type="match status" value="1"/>
</dbReference>
<keyword evidence="9" id="KW-1185">Reference proteome</keyword>
<dbReference type="VEuPathDB" id="FungiDB:GLRG_08625"/>
<dbReference type="InterPro" id="IPR001138">
    <property type="entry name" value="Zn2Cys6_DnaBD"/>
</dbReference>
<dbReference type="HOGENOM" id="CLU_060598_0_0_1"/>
<evidence type="ECO:0000313" key="9">
    <source>
        <dbReference type="Proteomes" id="UP000008782"/>
    </source>
</evidence>
<dbReference type="InterPro" id="IPR036864">
    <property type="entry name" value="Zn2-C6_fun-type_DNA-bd_sf"/>
</dbReference>
<evidence type="ECO:0000256" key="4">
    <source>
        <dbReference type="ARBA" id="ARBA00023125"/>
    </source>
</evidence>
<dbReference type="PROSITE" id="PS00463">
    <property type="entry name" value="ZN2_CY6_FUNGAL_1"/>
    <property type="match status" value="1"/>
</dbReference>
<dbReference type="GO" id="GO:0000981">
    <property type="term" value="F:DNA-binding transcription factor activity, RNA polymerase II-specific"/>
    <property type="evidence" value="ECO:0007669"/>
    <property type="project" value="InterPro"/>
</dbReference>
<proteinExistence type="predicted"/>
<name>E3QS58_COLGM</name>
<keyword evidence="1" id="KW-0479">Metal-binding</keyword>
<evidence type="ECO:0000256" key="5">
    <source>
        <dbReference type="ARBA" id="ARBA00023163"/>
    </source>
</evidence>
<dbReference type="eggNOG" id="ENOG502T3SQ">
    <property type="taxonomic scope" value="Eukaryota"/>
</dbReference>
<gene>
    <name evidence="8" type="ORF">GLRG_08625</name>
</gene>
<protein>
    <recommendedName>
        <fullName evidence="7">Zn(2)-C6 fungal-type domain-containing protein</fullName>
    </recommendedName>
</protein>
<dbReference type="RefSeq" id="XP_008097716.1">
    <property type="nucleotide sequence ID" value="XM_008099525.1"/>
</dbReference>
<evidence type="ECO:0000256" key="1">
    <source>
        <dbReference type="ARBA" id="ARBA00022723"/>
    </source>
</evidence>
<sequence length="431" mass="47365">MSATVVARRRNIQCKNKVKTGCATCRIRRVKCDENKPFCQKCLGTGRTCEGYESPFRLVFTGKATDNCSSGGSNSGAASLRIIQPTLTGIEIAPQDVELLGRYFSTKTMFDVKLGLNEEARQILQASLNDPLVRHAVSSLRALRQHLEACGTVALSVTGRTPSIAYDYGLQQYCMALGGLASKLSFPGPHGLKSALLCCQLFISIEQVRGNYAAMARHIIQGLSIMHEHRARPYLVDGKLMPGYHKQMPLLDVFIIKLFAAPCKFADPPAAVDISGTRTAVWLTPPHQQSAESRNLRTIAPDIRTGLTRIALTMLEFLDKVSICKSSTSALQLLSERASLMGLLELWLIDLELVLKDTRPQPEPLSVCFLRFFHQTLKTVLLGALEFSPDRDAELRTEIGRLHPIASTIDEGVKAYRTGSGVRSGRSKGTF</sequence>
<feature type="domain" description="Zn(2)-C6 fungal-type" evidence="7">
    <location>
        <begin position="21"/>
        <end position="49"/>
    </location>
</feature>
<keyword evidence="2" id="KW-0862">Zinc</keyword>
<dbReference type="InterPro" id="IPR052360">
    <property type="entry name" value="Transcr_Regulatory_Proteins"/>
</dbReference>
<evidence type="ECO:0000256" key="6">
    <source>
        <dbReference type="ARBA" id="ARBA00023242"/>
    </source>
</evidence>
<keyword evidence="5" id="KW-0804">Transcription</keyword>
<keyword evidence="4" id="KW-0238">DNA-binding</keyword>
<dbReference type="SMART" id="SM00066">
    <property type="entry name" value="GAL4"/>
    <property type="match status" value="1"/>
</dbReference>
<dbReference type="PROSITE" id="PS50048">
    <property type="entry name" value="ZN2_CY6_FUNGAL_2"/>
    <property type="match status" value="1"/>
</dbReference>
<accession>E3QS58</accession>
<organism evidence="9">
    <name type="scientific">Colletotrichum graminicola (strain M1.001 / M2 / FGSC 10212)</name>
    <name type="common">Maize anthracnose fungus</name>
    <name type="synonym">Glomerella graminicola</name>
    <dbReference type="NCBI Taxonomy" id="645133"/>
    <lineage>
        <taxon>Eukaryota</taxon>
        <taxon>Fungi</taxon>
        <taxon>Dikarya</taxon>
        <taxon>Ascomycota</taxon>
        <taxon>Pezizomycotina</taxon>
        <taxon>Sordariomycetes</taxon>
        <taxon>Hypocreomycetidae</taxon>
        <taxon>Glomerellales</taxon>
        <taxon>Glomerellaceae</taxon>
        <taxon>Colletotrichum</taxon>
        <taxon>Colletotrichum graminicola species complex</taxon>
    </lineage>
</organism>
<evidence type="ECO:0000259" key="7">
    <source>
        <dbReference type="PROSITE" id="PS50048"/>
    </source>
</evidence>
<dbReference type="EMBL" id="GG697372">
    <property type="protein sequence ID" value="EFQ33696.1"/>
    <property type="molecule type" value="Genomic_DNA"/>
</dbReference>